<reference evidence="1 2" key="1">
    <citation type="journal article" date="2012" name="J. Bacteriol.">
        <title>Draft Genome Sequence of an Ammonia-Oxidizing Archaeon, "Candidatus Nitrosopumilus koreensis" AR1, from Marine Sediment.</title>
        <authorList>
            <person name="Park S.J."/>
            <person name="Kim J.G."/>
            <person name="Jung M.Y."/>
            <person name="Kim S.J."/>
            <person name="Cha I.T."/>
            <person name="Kwon K."/>
            <person name="Lee J.H."/>
            <person name="Rhee S.K."/>
        </authorList>
    </citation>
    <scope>NUCLEOTIDE SEQUENCE [LARGE SCALE GENOMIC DNA]</scope>
    <source>
        <strain evidence="1 2">AR1</strain>
    </source>
</reference>
<dbReference type="KEGG" id="nkr:NKOR_02390"/>
<dbReference type="PATRIC" id="fig|1229908.8.peg.510"/>
<dbReference type="HOGENOM" id="CLU_1363595_0_0_2"/>
<keyword evidence="2" id="KW-1185">Reference proteome</keyword>
<dbReference type="GeneID" id="13725922"/>
<sequence length="200" mass="22424">MANGLKVELDVDVKKIRELIDYAKKSVENEDDELIKNESYKIILKLLLDRYLSSESIPQGAPKIGSNLTKKQNELANLCSITISELYDVFKFQDSSVNLVAAIQGSDSFKHLVGTQCYLAALEVVYEKDWVSSNDVTECMRSMGVKDLSNLATNLKKHSDIFRISGTRGHNKYKLTSGMGRKSAFDFIHKLGKGESLHEN</sequence>
<dbReference type="Proteomes" id="UP000006101">
    <property type="component" value="Chromosome"/>
</dbReference>
<gene>
    <name evidence="1" type="ORF">NKOR_02390</name>
</gene>
<dbReference type="AlphaFoldDB" id="K0B7E7"/>
<dbReference type="EMBL" id="CP003842">
    <property type="protein sequence ID" value="AFS80376.1"/>
    <property type="molecule type" value="Genomic_DNA"/>
</dbReference>
<accession>K0B7E7</accession>
<dbReference type="RefSeq" id="WP_014962765.1">
    <property type="nucleotide sequence ID" value="NC_018655.1"/>
</dbReference>
<organism evidence="1 2">
    <name type="scientific">Candidatus Nitrosopumilus koreensis AR1</name>
    <dbReference type="NCBI Taxonomy" id="1229908"/>
    <lineage>
        <taxon>Archaea</taxon>
        <taxon>Nitrososphaerota</taxon>
        <taxon>Nitrososphaeria</taxon>
        <taxon>Nitrosopumilales</taxon>
        <taxon>Nitrosopumilaceae</taxon>
        <taxon>Nitrosopumilus</taxon>
    </lineage>
</organism>
<name>K0B7E7_9ARCH</name>
<proteinExistence type="predicted"/>
<evidence type="ECO:0000313" key="1">
    <source>
        <dbReference type="EMBL" id="AFS80376.1"/>
    </source>
</evidence>
<evidence type="ECO:0000313" key="2">
    <source>
        <dbReference type="Proteomes" id="UP000006101"/>
    </source>
</evidence>
<protein>
    <submittedName>
        <fullName evidence="1">Uncharacterized protein</fullName>
    </submittedName>
</protein>